<organism evidence="10 11">
    <name type="scientific">Nonomuraea deserti</name>
    <dbReference type="NCBI Taxonomy" id="1848322"/>
    <lineage>
        <taxon>Bacteria</taxon>
        <taxon>Bacillati</taxon>
        <taxon>Actinomycetota</taxon>
        <taxon>Actinomycetes</taxon>
        <taxon>Streptosporangiales</taxon>
        <taxon>Streptosporangiaceae</taxon>
        <taxon>Nonomuraea</taxon>
    </lineage>
</organism>
<evidence type="ECO:0000256" key="7">
    <source>
        <dbReference type="SAM" id="MobiDB-lite"/>
    </source>
</evidence>
<keyword evidence="11" id="KW-1185">Reference proteome</keyword>
<evidence type="ECO:0000256" key="3">
    <source>
        <dbReference type="ARBA" id="ARBA00022679"/>
    </source>
</evidence>
<reference evidence="10 11" key="1">
    <citation type="submission" date="2019-03" db="EMBL/GenBank/DDBJ databases">
        <title>Draft genome sequences of novel Actinobacteria.</title>
        <authorList>
            <person name="Sahin N."/>
            <person name="Ay H."/>
            <person name="Saygin H."/>
        </authorList>
    </citation>
    <scope>NUCLEOTIDE SEQUENCE [LARGE SCALE GENOMIC DNA]</scope>
    <source>
        <strain evidence="10 11">KC310</strain>
    </source>
</reference>
<dbReference type="Pfam" id="PF02817">
    <property type="entry name" value="E3_binding"/>
    <property type="match status" value="1"/>
</dbReference>
<dbReference type="SUPFAM" id="SSF47005">
    <property type="entry name" value="Peripheral subunit-binding domain of 2-oxo acid dehydrogenase complex"/>
    <property type="match status" value="1"/>
</dbReference>
<evidence type="ECO:0000313" key="10">
    <source>
        <dbReference type="EMBL" id="TDC98028.1"/>
    </source>
</evidence>
<dbReference type="Gene3D" id="2.40.50.100">
    <property type="match status" value="1"/>
</dbReference>
<evidence type="ECO:0000259" key="8">
    <source>
        <dbReference type="PROSITE" id="PS50968"/>
    </source>
</evidence>
<dbReference type="InterPro" id="IPR011053">
    <property type="entry name" value="Single_hybrid_motif"/>
</dbReference>
<dbReference type="PROSITE" id="PS00189">
    <property type="entry name" value="LIPOYL"/>
    <property type="match status" value="1"/>
</dbReference>
<evidence type="ECO:0000259" key="9">
    <source>
        <dbReference type="PROSITE" id="PS51826"/>
    </source>
</evidence>
<dbReference type="InterPro" id="IPR036625">
    <property type="entry name" value="E3-bd_dom_sf"/>
</dbReference>
<dbReference type="InterPro" id="IPR023213">
    <property type="entry name" value="CAT-like_dom_sf"/>
</dbReference>
<gene>
    <name evidence="10" type="ORF">E1292_36020</name>
</gene>
<comment type="cofactor">
    <cofactor evidence="1 6">
        <name>(R)-lipoate</name>
        <dbReference type="ChEBI" id="CHEBI:83088"/>
    </cofactor>
</comment>
<name>A0A4R4UZ41_9ACTN</name>
<keyword evidence="5 6" id="KW-0012">Acyltransferase</keyword>
<dbReference type="InterPro" id="IPR003016">
    <property type="entry name" value="2-oxoA_DH_lipoyl-BS"/>
</dbReference>
<feature type="region of interest" description="Disordered" evidence="7">
    <location>
        <begin position="144"/>
        <end position="175"/>
    </location>
</feature>
<comment type="similarity">
    <text evidence="2 6">Belongs to the 2-oxoacid dehydrogenase family.</text>
</comment>
<dbReference type="InterPro" id="IPR004167">
    <property type="entry name" value="PSBD"/>
</dbReference>
<dbReference type="PANTHER" id="PTHR43178">
    <property type="entry name" value="DIHYDROLIPOAMIDE ACETYLTRANSFERASE COMPONENT OF PYRUVATE DEHYDROGENASE COMPLEX"/>
    <property type="match status" value="1"/>
</dbReference>
<dbReference type="PANTHER" id="PTHR43178:SF5">
    <property type="entry name" value="LIPOAMIDE ACYLTRANSFERASE COMPONENT OF BRANCHED-CHAIN ALPHA-KETO ACID DEHYDROGENASE COMPLEX, MITOCHONDRIAL"/>
    <property type="match status" value="1"/>
</dbReference>
<dbReference type="Pfam" id="PF00198">
    <property type="entry name" value="2-oxoacid_dh"/>
    <property type="match status" value="1"/>
</dbReference>
<dbReference type="Gene3D" id="4.10.320.10">
    <property type="entry name" value="E3-binding domain"/>
    <property type="match status" value="1"/>
</dbReference>
<proteinExistence type="inferred from homology"/>
<evidence type="ECO:0000313" key="11">
    <source>
        <dbReference type="Proteomes" id="UP000295258"/>
    </source>
</evidence>
<evidence type="ECO:0000256" key="2">
    <source>
        <dbReference type="ARBA" id="ARBA00007317"/>
    </source>
</evidence>
<evidence type="ECO:0000256" key="1">
    <source>
        <dbReference type="ARBA" id="ARBA00001938"/>
    </source>
</evidence>
<sequence length="418" mass="44159">MPQLGETVAEGTVTRWLVDVGAQVTANEPLLEVSTDKVDTEIDAPADGVLRRILVPEGQTVPVGTVIALVGDMAASAGSGAPPASTLASRQAGPVHVAVRAPRHQDSPRVRRLAREHGVDLAQVRRSGPNGRATATDVRAAIRPAQPRDDVTRQPEPAAPRRAVPASAVSGTRGRVERLSRRRKVIAERMHRSLQESAQLTTVIEVDLNHAVKTREAAKDAFRSRYGVPLSVLPFVAEAAVQSLADHPVINAELDLAAGTVTYPAGVGLGIAVDTDEGLVVPVIRDADDLTVGALARHIAHLAARARDGSATADDFAGGTFTITNTGSRGALFDTPILNTPQSAILGLGAVTRRPVALRGLDGEDLIAVHPMAYMSLTYDHRLVDGADAARYLTSVKNRIESSDNAWEHSLGIVEIAR</sequence>
<dbReference type="AlphaFoldDB" id="A0A4R4UZ41"/>
<dbReference type="EC" id="2.3.1.-" evidence="6"/>
<comment type="caution">
    <text evidence="10">The sequence shown here is derived from an EMBL/GenBank/DDBJ whole genome shotgun (WGS) entry which is preliminary data.</text>
</comment>
<dbReference type="InterPro" id="IPR050743">
    <property type="entry name" value="2-oxoacid_DH_E2_comp"/>
</dbReference>
<dbReference type="Gene3D" id="3.30.559.10">
    <property type="entry name" value="Chloramphenicol acetyltransferase-like domain"/>
    <property type="match status" value="1"/>
</dbReference>
<accession>A0A4R4UZ41</accession>
<dbReference type="CDD" id="cd06849">
    <property type="entry name" value="lipoyl_domain"/>
    <property type="match status" value="1"/>
</dbReference>
<dbReference type="InterPro" id="IPR001078">
    <property type="entry name" value="2-oxoacid_DH_actylTfrase"/>
</dbReference>
<dbReference type="GO" id="GO:0031405">
    <property type="term" value="F:lipoic acid binding"/>
    <property type="evidence" value="ECO:0007669"/>
    <property type="project" value="TreeGrafter"/>
</dbReference>
<evidence type="ECO:0000256" key="6">
    <source>
        <dbReference type="RuleBase" id="RU003423"/>
    </source>
</evidence>
<keyword evidence="3 6" id="KW-0808">Transferase</keyword>
<feature type="compositionally biased region" description="Low complexity" evidence="7">
    <location>
        <begin position="160"/>
        <end position="170"/>
    </location>
</feature>
<keyword evidence="4 6" id="KW-0450">Lipoyl</keyword>
<dbReference type="Pfam" id="PF00364">
    <property type="entry name" value="Biotin_lipoyl"/>
    <property type="match status" value="1"/>
</dbReference>
<feature type="domain" description="Peripheral subunit-binding (PSBD)" evidence="9">
    <location>
        <begin position="105"/>
        <end position="142"/>
    </location>
</feature>
<dbReference type="Proteomes" id="UP000295258">
    <property type="component" value="Unassembled WGS sequence"/>
</dbReference>
<feature type="domain" description="Lipoyl-binding" evidence="8">
    <location>
        <begin position="1"/>
        <end position="71"/>
    </location>
</feature>
<dbReference type="SUPFAM" id="SSF51230">
    <property type="entry name" value="Single hybrid motif"/>
    <property type="match status" value="1"/>
</dbReference>
<evidence type="ECO:0000256" key="5">
    <source>
        <dbReference type="ARBA" id="ARBA00023315"/>
    </source>
</evidence>
<dbReference type="GO" id="GO:0016407">
    <property type="term" value="F:acetyltransferase activity"/>
    <property type="evidence" value="ECO:0007669"/>
    <property type="project" value="TreeGrafter"/>
</dbReference>
<dbReference type="PROSITE" id="PS51826">
    <property type="entry name" value="PSBD"/>
    <property type="match status" value="1"/>
</dbReference>
<dbReference type="InterPro" id="IPR000089">
    <property type="entry name" value="Biotin_lipoyl"/>
</dbReference>
<dbReference type="SUPFAM" id="SSF52777">
    <property type="entry name" value="CoA-dependent acyltransferases"/>
    <property type="match status" value="1"/>
</dbReference>
<dbReference type="GO" id="GO:0005737">
    <property type="term" value="C:cytoplasm"/>
    <property type="evidence" value="ECO:0007669"/>
    <property type="project" value="TreeGrafter"/>
</dbReference>
<dbReference type="EMBL" id="SMKO01000144">
    <property type="protein sequence ID" value="TDC98028.1"/>
    <property type="molecule type" value="Genomic_DNA"/>
</dbReference>
<protein>
    <recommendedName>
        <fullName evidence="6">Dihydrolipoamide acetyltransferase component of pyruvate dehydrogenase complex</fullName>
        <ecNumber evidence="6">2.3.1.-</ecNumber>
    </recommendedName>
</protein>
<evidence type="ECO:0000256" key="4">
    <source>
        <dbReference type="ARBA" id="ARBA00022823"/>
    </source>
</evidence>
<dbReference type="PROSITE" id="PS50968">
    <property type="entry name" value="BIOTINYL_LIPOYL"/>
    <property type="match status" value="1"/>
</dbReference>